<dbReference type="AlphaFoldDB" id="A0A6J0ZHH8"/>
<dbReference type="RefSeq" id="XP_021274373.1">
    <property type="nucleotide sequence ID" value="XM_021418698.1"/>
</dbReference>
<name>A0A6J0ZHH8_9ROSI</name>
<protein>
    <submittedName>
        <fullName evidence="3">Uncharacterized protein LOC110409377</fullName>
    </submittedName>
</protein>
<feature type="compositionally biased region" description="Low complexity" evidence="1">
    <location>
        <begin position="247"/>
        <end position="260"/>
    </location>
</feature>
<reference evidence="3" key="1">
    <citation type="submission" date="2025-08" db="UniProtKB">
        <authorList>
            <consortium name="RefSeq"/>
        </authorList>
    </citation>
    <scope>IDENTIFICATION</scope>
    <source>
        <tissue evidence="3">Leaf</tissue>
    </source>
</reference>
<feature type="compositionally biased region" description="Basic residues" evidence="1">
    <location>
        <begin position="162"/>
        <end position="174"/>
    </location>
</feature>
<evidence type="ECO:0000313" key="2">
    <source>
        <dbReference type="Proteomes" id="UP000504621"/>
    </source>
</evidence>
<evidence type="ECO:0000256" key="1">
    <source>
        <dbReference type="SAM" id="MobiDB-lite"/>
    </source>
</evidence>
<feature type="region of interest" description="Disordered" evidence="1">
    <location>
        <begin position="241"/>
        <end position="261"/>
    </location>
</feature>
<accession>A0A6J0ZHH8</accession>
<feature type="region of interest" description="Disordered" evidence="1">
    <location>
        <begin position="140"/>
        <end position="180"/>
    </location>
</feature>
<proteinExistence type="predicted"/>
<gene>
    <name evidence="3" type="primary">LOC110409377</name>
</gene>
<feature type="compositionally biased region" description="Low complexity" evidence="1">
    <location>
        <begin position="209"/>
        <end position="223"/>
    </location>
</feature>
<dbReference type="GeneID" id="110409377"/>
<dbReference type="PANTHER" id="PTHR34193:SF10">
    <property type="entry name" value="DUF1645 FAMILY PROTEIN"/>
    <property type="match status" value="1"/>
</dbReference>
<dbReference type="Proteomes" id="UP000504621">
    <property type="component" value="Unplaced"/>
</dbReference>
<keyword evidence="2" id="KW-1185">Reference proteome</keyword>
<organism evidence="2 3">
    <name type="scientific">Herrania umbratica</name>
    <dbReference type="NCBI Taxonomy" id="108875"/>
    <lineage>
        <taxon>Eukaryota</taxon>
        <taxon>Viridiplantae</taxon>
        <taxon>Streptophyta</taxon>
        <taxon>Embryophyta</taxon>
        <taxon>Tracheophyta</taxon>
        <taxon>Spermatophyta</taxon>
        <taxon>Magnoliopsida</taxon>
        <taxon>eudicotyledons</taxon>
        <taxon>Gunneridae</taxon>
        <taxon>Pentapetalae</taxon>
        <taxon>rosids</taxon>
        <taxon>malvids</taxon>
        <taxon>Malvales</taxon>
        <taxon>Malvaceae</taxon>
        <taxon>Byttnerioideae</taxon>
        <taxon>Herrania</taxon>
    </lineage>
</organism>
<dbReference type="OrthoDB" id="776574at2759"/>
<feature type="region of interest" description="Disordered" evidence="1">
    <location>
        <begin position="204"/>
        <end position="224"/>
    </location>
</feature>
<dbReference type="PANTHER" id="PTHR34193">
    <property type="entry name" value="OS11G0199801 PROTEIN"/>
    <property type="match status" value="1"/>
</dbReference>
<evidence type="ECO:0000313" key="3">
    <source>
        <dbReference type="RefSeq" id="XP_021274373.1"/>
    </source>
</evidence>
<sequence length="290" mass="33413">MLHHRREVAKNQISSFNPAYQIHSNRDGTGDIEFDFWSARKTWYYDTLNSVDACEIEFPVQACVEERFGDCSLPLRRANKVTDASPLLPNNYFYSNLSPRTRTQAIEEGRKELMEMIRNMPESSYELSLKDIVDEQHASEEVKGKAVSEDESFYSETEAQTKKQKKKKGKKRKAGPISRSGSMEVDSFLIKMFFPSSLSFKKKSKAENSSKVSPSPSSEGSGRPVEKQWWIKRIFIRRHHKNRDENSSNSSIDSSNSSTSRHANKTFLPACWLFFPVKKSKAKRQEEFII</sequence>